<evidence type="ECO:0000313" key="9">
    <source>
        <dbReference type="Proteomes" id="UP001496627"/>
    </source>
</evidence>
<dbReference type="InterPro" id="IPR020846">
    <property type="entry name" value="MFS_dom"/>
</dbReference>
<keyword evidence="9" id="KW-1185">Reference proteome</keyword>
<comment type="subcellular location">
    <subcellularLocation>
        <location evidence="1">Cell membrane</location>
        <topology evidence="1">Multi-pass membrane protein</topology>
    </subcellularLocation>
</comment>
<feature type="transmembrane region" description="Helical" evidence="6">
    <location>
        <begin position="54"/>
        <end position="74"/>
    </location>
</feature>
<evidence type="ECO:0000256" key="1">
    <source>
        <dbReference type="ARBA" id="ARBA00004651"/>
    </source>
</evidence>
<name>A0ABV0M5Q7_9HYPH</name>
<dbReference type="Gene3D" id="1.20.1250.20">
    <property type="entry name" value="MFS general substrate transporter like domains"/>
    <property type="match status" value="2"/>
</dbReference>
<keyword evidence="4 6" id="KW-1133">Transmembrane helix</keyword>
<dbReference type="EMBL" id="JBEAAL010000016">
    <property type="protein sequence ID" value="MEQ1407219.1"/>
    <property type="molecule type" value="Genomic_DNA"/>
</dbReference>
<feature type="transmembrane region" description="Helical" evidence="6">
    <location>
        <begin position="86"/>
        <end position="103"/>
    </location>
</feature>
<dbReference type="InterPro" id="IPR011701">
    <property type="entry name" value="MFS"/>
</dbReference>
<evidence type="ECO:0000256" key="3">
    <source>
        <dbReference type="ARBA" id="ARBA00022692"/>
    </source>
</evidence>
<evidence type="ECO:0000256" key="2">
    <source>
        <dbReference type="ARBA" id="ARBA00022475"/>
    </source>
</evidence>
<evidence type="ECO:0000313" key="8">
    <source>
        <dbReference type="EMBL" id="MEQ1407219.1"/>
    </source>
</evidence>
<evidence type="ECO:0000256" key="4">
    <source>
        <dbReference type="ARBA" id="ARBA00022989"/>
    </source>
</evidence>
<protein>
    <submittedName>
        <fullName evidence="8">MFS transporter</fullName>
    </submittedName>
</protein>
<feature type="transmembrane region" description="Helical" evidence="6">
    <location>
        <begin position="167"/>
        <end position="191"/>
    </location>
</feature>
<comment type="caution">
    <text evidence="8">The sequence shown here is derived from an EMBL/GenBank/DDBJ whole genome shotgun (WGS) entry which is preliminary data.</text>
</comment>
<dbReference type="RefSeq" id="WP_341871401.1">
    <property type="nucleotide sequence ID" value="NZ_JBEAAL010000016.1"/>
</dbReference>
<feature type="transmembrane region" description="Helical" evidence="6">
    <location>
        <begin position="378"/>
        <end position="397"/>
    </location>
</feature>
<proteinExistence type="predicted"/>
<dbReference type="PROSITE" id="PS50850">
    <property type="entry name" value="MFS"/>
    <property type="match status" value="1"/>
</dbReference>
<reference evidence="8 9" key="1">
    <citation type="submission" date="2024-05" db="EMBL/GenBank/DDBJ databases">
        <title>Neorhizobium sp. Rsf11, a plant growth promoting and heavy metal resistant PAH-degrader.</title>
        <authorList>
            <person name="Golubev S.N."/>
            <person name="Muratova A.Y."/>
            <person name="Markelova M.I."/>
        </authorList>
    </citation>
    <scope>NUCLEOTIDE SEQUENCE [LARGE SCALE GENOMIC DNA]</scope>
    <source>
        <strain evidence="8 9">Rsf11</strain>
    </source>
</reference>
<evidence type="ECO:0000256" key="6">
    <source>
        <dbReference type="SAM" id="Phobius"/>
    </source>
</evidence>
<feature type="transmembrane region" description="Helical" evidence="6">
    <location>
        <begin position="109"/>
        <end position="129"/>
    </location>
</feature>
<feature type="domain" description="Major facilitator superfamily (MFS) profile" evidence="7">
    <location>
        <begin position="18"/>
        <end position="402"/>
    </location>
</feature>
<organism evidence="8 9">
    <name type="scientific">Neorhizobium phenanthreniclasticum</name>
    <dbReference type="NCBI Taxonomy" id="3157917"/>
    <lineage>
        <taxon>Bacteria</taxon>
        <taxon>Pseudomonadati</taxon>
        <taxon>Pseudomonadota</taxon>
        <taxon>Alphaproteobacteria</taxon>
        <taxon>Hyphomicrobiales</taxon>
        <taxon>Rhizobiaceae</taxon>
        <taxon>Rhizobium/Agrobacterium group</taxon>
        <taxon>Neorhizobium</taxon>
    </lineage>
</organism>
<dbReference type="Pfam" id="PF07690">
    <property type="entry name" value="MFS_1"/>
    <property type="match status" value="1"/>
</dbReference>
<dbReference type="InterPro" id="IPR050189">
    <property type="entry name" value="MFS_Efflux_Transporters"/>
</dbReference>
<evidence type="ECO:0000259" key="7">
    <source>
        <dbReference type="PROSITE" id="PS50850"/>
    </source>
</evidence>
<dbReference type="InterPro" id="IPR036259">
    <property type="entry name" value="MFS_trans_sf"/>
</dbReference>
<feature type="transmembrane region" description="Helical" evidence="6">
    <location>
        <begin position="285"/>
        <end position="306"/>
    </location>
</feature>
<keyword evidence="3 6" id="KW-0812">Transmembrane</keyword>
<sequence>MMTTAKSLELQAEGRWRMLSLLCLAVVLSFSTWFSANAIAPDLKHAWSLSESTAAWLTNGVQIGFVIGALSASFFNLPDLVRMNRLMAGSALLAALSNAAILLEPGPFGAVLCRMVTGFALAGVYPPALKLVSTWFISGRGLALAGVIGAITAGSSLPHLFRGMSSAIAWQYVVLLSSSATLIGAMVFLACTREGPYPFGKALFDPAQIGRVLKDRNLLLVNGGYLGHMWELYAMWAWLLAYLTAALDGGSGINSQASLLTFVAVASGVIGCFAGGLLSDRFGRTATTAGLMIVSGTCALLIGFVFDGPSWLLTLVVIVWGISIIGDSAQFSAAVTELADQKYVGTALSLQMGMGFALTIFMIWLMPHLAELLGGWRWTFMLLAVGPIFGAISMLILRGRPDAIRMAGGRR</sequence>
<feature type="transmembrane region" description="Helical" evidence="6">
    <location>
        <begin position="259"/>
        <end position="278"/>
    </location>
</feature>
<feature type="transmembrane region" description="Helical" evidence="6">
    <location>
        <begin position="218"/>
        <end position="239"/>
    </location>
</feature>
<keyword evidence="5 6" id="KW-0472">Membrane</keyword>
<feature type="transmembrane region" description="Helical" evidence="6">
    <location>
        <begin position="312"/>
        <end position="331"/>
    </location>
</feature>
<evidence type="ECO:0000256" key="5">
    <source>
        <dbReference type="ARBA" id="ARBA00023136"/>
    </source>
</evidence>
<dbReference type="SUPFAM" id="SSF103473">
    <property type="entry name" value="MFS general substrate transporter"/>
    <property type="match status" value="1"/>
</dbReference>
<feature type="transmembrane region" description="Helical" evidence="6">
    <location>
        <begin position="141"/>
        <end position="161"/>
    </location>
</feature>
<dbReference type="PANTHER" id="PTHR43124">
    <property type="entry name" value="PURINE EFFLUX PUMP PBUE"/>
    <property type="match status" value="1"/>
</dbReference>
<accession>A0ABV0M5Q7</accession>
<feature type="transmembrane region" description="Helical" evidence="6">
    <location>
        <begin position="343"/>
        <end position="366"/>
    </location>
</feature>
<keyword evidence="2" id="KW-1003">Cell membrane</keyword>
<dbReference type="Proteomes" id="UP001496627">
    <property type="component" value="Unassembled WGS sequence"/>
</dbReference>
<gene>
    <name evidence="8" type="ORF">ABK249_19995</name>
</gene>
<dbReference type="PANTHER" id="PTHR43124:SF3">
    <property type="entry name" value="CHLORAMPHENICOL EFFLUX PUMP RV0191"/>
    <property type="match status" value="1"/>
</dbReference>